<dbReference type="Proteomes" id="UP000184533">
    <property type="component" value="Unassembled WGS sequence"/>
</dbReference>
<dbReference type="Proteomes" id="UP000033608">
    <property type="component" value="Unassembled WGS sequence"/>
</dbReference>
<protein>
    <submittedName>
        <fullName evidence="1">HK97 family phage protein</fullName>
    </submittedName>
    <submittedName>
        <fullName evidence="2">Phage protein, HK97 gp10 family</fullName>
    </submittedName>
</protein>
<dbReference type="EMBL" id="LAJF01000036">
    <property type="protein sequence ID" value="KKB86467.1"/>
    <property type="molecule type" value="Genomic_DNA"/>
</dbReference>
<evidence type="ECO:0000313" key="4">
    <source>
        <dbReference type="Proteomes" id="UP000184533"/>
    </source>
</evidence>
<reference evidence="2 4" key="2">
    <citation type="submission" date="2016-11" db="EMBL/GenBank/DDBJ databases">
        <authorList>
            <person name="Jaros S."/>
            <person name="Januszkiewicz K."/>
            <person name="Wedrychowicz H."/>
        </authorList>
    </citation>
    <scope>NUCLEOTIDE SEQUENCE [LARGE SCALE GENOMIC DNA]</scope>
    <source>
        <strain evidence="2 4">DSM 17137</strain>
    </source>
</reference>
<proteinExistence type="predicted"/>
<accession>A0A0F5LXT2</accession>
<name>A0A0F5LXT2_9HYPH</name>
<evidence type="ECO:0000313" key="1">
    <source>
        <dbReference type="EMBL" id="KKB86467.1"/>
    </source>
</evidence>
<dbReference type="RefSeq" id="WP_046133796.1">
    <property type="nucleotide sequence ID" value="NZ_FQVC01000003.1"/>
</dbReference>
<dbReference type="InterPro" id="IPR010064">
    <property type="entry name" value="HK97-gp10_tail"/>
</dbReference>
<dbReference type="NCBIfam" id="TIGR01725">
    <property type="entry name" value="phge_HK97_gp10"/>
    <property type="match status" value="1"/>
</dbReference>
<dbReference type="EMBL" id="FQVC01000003">
    <property type="protein sequence ID" value="SHE87878.1"/>
    <property type="molecule type" value="Genomic_DNA"/>
</dbReference>
<organism evidence="1 3">
    <name type="scientific">Devosia limi DSM 17137</name>
    <dbReference type="NCBI Taxonomy" id="1121477"/>
    <lineage>
        <taxon>Bacteria</taxon>
        <taxon>Pseudomonadati</taxon>
        <taxon>Pseudomonadota</taxon>
        <taxon>Alphaproteobacteria</taxon>
        <taxon>Hyphomicrobiales</taxon>
        <taxon>Devosiaceae</taxon>
        <taxon>Devosia</taxon>
    </lineage>
</organism>
<keyword evidence="3" id="KW-1185">Reference proteome</keyword>
<reference evidence="1 3" key="1">
    <citation type="submission" date="2015-03" db="EMBL/GenBank/DDBJ databases">
        <authorList>
            <person name="Hassan Y.I."/>
            <person name="Lepp D."/>
            <person name="Zhou T."/>
        </authorList>
    </citation>
    <scope>NUCLEOTIDE SEQUENCE [LARGE SCALE GENOMIC DNA]</scope>
    <source>
        <strain evidence="1 3">DSM 17137</strain>
    </source>
</reference>
<dbReference type="AlphaFoldDB" id="A0A0F5LXT2"/>
<gene>
    <name evidence="2" type="ORF">SAMN02745223_01300</name>
    <name evidence="1" type="ORF">VW29_02610</name>
</gene>
<evidence type="ECO:0000313" key="3">
    <source>
        <dbReference type="Proteomes" id="UP000033608"/>
    </source>
</evidence>
<dbReference type="OrthoDB" id="8480914at2"/>
<evidence type="ECO:0000313" key="2">
    <source>
        <dbReference type="EMBL" id="SHE87878.1"/>
    </source>
</evidence>
<dbReference type="Pfam" id="PF04883">
    <property type="entry name" value="HK97-gp10_like"/>
    <property type="match status" value="1"/>
</dbReference>
<sequence length="157" mass="17128">MATKIEGVDKLKRKMTRFSVMARKEIAAAMEQSAEELVRLMKSLAPVDDGDLQMSINWTWGDAPKGSMVLGSVRNEGKGVGNMAITVYAGGGKAYYARWVEFGTSAHINGGRFPGTQHPGTIARPFFFPAYRSMRKRIKGRTSRAIRKAARTTAAGG</sequence>
<dbReference type="PATRIC" id="fig|1121477.3.peg.1577"/>
<dbReference type="STRING" id="1121477.SAMN02745223_01300"/>